<feature type="compositionally biased region" description="Polar residues" evidence="1">
    <location>
        <begin position="68"/>
        <end position="81"/>
    </location>
</feature>
<dbReference type="EMBL" id="KV784354">
    <property type="protein sequence ID" value="OEU20911.1"/>
    <property type="molecule type" value="Genomic_DNA"/>
</dbReference>
<dbReference type="OrthoDB" id="44984at2759"/>
<evidence type="ECO:0000313" key="3">
    <source>
        <dbReference type="Proteomes" id="UP000095751"/>
    </source>
</evidence>
<dbReference type="InParanoid" id="A0A1E7FRW0"/>
<feature type="region of interest" description="Disordered" evidence="1">
    <location>
        <begin position="52"/>
        <end position="81"/>
    </location>
</feature>
<name>A0A1E7FRW0_9STRA</name>
<sequence>MNAFSWRNVPMNEKHKKRRGGLKITSQCFFLLLAVLILIYVSLLERIDFSEPSNENNRQGFPPPAFTTDASSTYNSNNDGMTSYKTKPRLEEYIQGWNVTKNVNWLLDFSIVGFPKTGTSTIMLYLKNQTQSISIFDDERCELGSNQHVPLLKDLYRMYQGPQIKIGIKCPRDLEVDLALNNYRMYFPETKFIVGVRNPIRWFESFYNFRIHNGFPMLSPEKLIGSCRKLNQGVCTNRANFSQHLSKIESSRKVFLYEINQLEYTDTSSSSHNNNKMMTKNERTDMFLRDLEEFLELKTPLRGPMIHVKPGLKPLSVEHENRLVTHKIDICQDQYKNLRGLLQQQASESATWIINEFLANPNVKVSSPDYFKQLLQTWHDDPCDDTEET</sequence>
<accession>A0A1E7FRW0</accession>
<evidence type="ECO:0008006" key="4">
    <source>
        <dbReference type="Google" id="ProtNLM"/>
    </source>
</evidence>
<reference evidence="2 3" key="1">
    <citation type="submission" date="2016-09" db="EMBL/GenBank/DDBJ databases">
        <title>Extensive genetic diversity and differential bi-allelic expression allows diatom success in the polar Southern Ocean.</title>
        <authorList>
            <consortium name="DOE Joint Genome Institute"/>
            <person name="Mock T."/>
            <person name="Otillar R.P."/>
            <person name="Strauss J."/>
            <person name="Dupont C."/>
            <person name="Frickenhaus S."/>
            <person name="Maumus F."/>
            <person name="Mcmullan M."/>
            <person name="Sanges R."/>
            <person name="Schmutz J."/>
            <person name="Toseland A."/>
            <person name="Valas R."/>
            <person name="Veluchamy A."/>
            <person name="Ward B.J."/>
            <person name="Allen A."/>
            <person name="Barry K."/>
            <person name="Falciatore A."/>
            <person name="Ferrante M."/>
            <person name="Fortunato A.E."/>
            <person name="Gloeckner G."/>
            <person name="Gruber A."/>
            <person name="Hipkin R."/>
            <person name="Janech M."/>
            <person name="Kroth P."/>
            <person name="Leese F."/>
            <person name="Lindquist E."/>
            <person name="Lyon B.R."/>
            <person name="Martin J."/>
            <person name="Mayer C."/>
            <person name="Parker M."/>
            <person name="Quesneville H."/>
            <person name="Raymond J."/>
            <person name="Uhlig C."/>
            <person name="Valentin K.U."/>
            <person name="Worden A.Z."/>
            <person name="Armbrust E.V."/>
            <person name="Bowler C."/>
            <person name="Green B."/>
            <person name="Moulton V."/>
            <person name="Van Oosterhout C."/>
            <person name="Grigoriev I."/>
        </authorList>
    </citation>
    <scope>NUCLEOTIDE SEQUENCE [LARGE SCALE GENOMIC DNA]</scope>
    <source>
        <strain evidence="2 3">CCMP1102</strain>
    </source>
</reference>
<dbReference type="Proteomes" id="UP000095751">
    <property type="component" value="Unassembled WGS sequence"/>
</dbReference>
<keyword evidence="3" id="KW-1185">Reference proteome</keyword>
<dbReference type="SUPFAM" id="SSF52540">
    <property type="entry name" value="P-loop containing nucleoside triphosphate hydrolases"/>
    <property type="match status" value="1"/>
</dbReference>
<organism evidence="2 3">
    <name type="scientific">Fragilariopsis cylindrus CCMP1102</name>
    <dbReference type="NCBI Taxonomy" id="635003"/>
    <lineage>
        <taxon>Eukaryota</taxon>
        <taxon>Sar</taxon>
        <taxon>Stramenopiles</taxon>
        <taxon>Ochrophyta</taxon>
        <taxon>Bacillariophyta</taxon>
        <taxon>Bacillariophyceae</taxon>
        <taxon>Bacillariophycidae</taxon>
        <taxon>Bacillariales</taxon>
        <taxon>Bacillariaceae</taxon>
        <taxon>Fragilariopsis</taxon>
    </lineage>
</organism>
<dbReference type="KEGG" id="fcy:FRACYDRAFT_206127"/>
<evidence type="ECO:0000256" key="1">
    <source>
        <dbReference type="SAM" id="MobiDB-lite"/>
    </source>
</evidence>
<dbReference type="InterPro" id="IPR027417">
    <property type="entry name" value="P-loop_NTPase"/>
</dbReference>
<dbReference type="AlphaFoldDB" id="A0A1E7FRW0"/>
<protein>
    <recommendedName>
        <fullName evidence="4">P-loop containing nucleoside triphosphate hydrolase protein</fullName>
    </recommendedName>
</protein>
<evidence type="ECO:0000313" key="2">
    <source>
        <dbReference type="EMBL" id="OEU20911.1"/>
    </source>
</evidence>
<dbReference type="Gene3D" id="3.40.50.300">
    <property type="entry name" value="P-loop containing nucleotide triphosphate hydrolases"/>
    <property type="match status" value="1"/>
</dbReference>
<proteinExistence type="predicted"/>
<gene>
    <name evidence="2" type="ORF">FRACYDRAFT_206127</name>
</gene>